<gene>
    <name evidence="8" type="ORF">FSB_LOCUS36990</name>
</gene>
<evidence type="ECO:0000313" key="8">
    <source>
        <dbReference type="EMBL" id="SPD09108.1"/>
    </source>
</evidence>
<dbReference type="AlphaFoldDB" id="A0A2N9HB39"/>
<dbReference type="Gene3D" id="3.30.70.270">
    <property type="match status" value="1"/>
</dbReference>
<keyword evidence="2" id="KW-0378">Hydrolase</keyword>
<name>A0A2N9HB39_FAGSY</name>
<dbReference type="SUPFAM" id="SSF53098">
    <property type="entry name" value="Ribonuclease H-like"/>
    <property type="match status" value="1"/>
</dbReference>
<dbReference type="GO" id="GO:0015074">
    <property type="term" value="P:DNA integration"/>
    <property type="evidence" value="ECO:0007669"/>
    <property type="project" value="InterPro"/>
</dbReference>
<dbReference type="FunFam" id="1.10.340.70:FF:000001">
    <property type="entry name" value="Retrovirus-related Pol polyprotein from transposon gypsy-like Protein"/>
    <property type="match status" value="1"/>
</dbReference>
<dbReference type="GO" id="GO:0004190">
    <property type="term" value="F:aspartic-type endopeptidase activity"/>
    <property type="evidence" value="ECO:0007669"/>
    <property type="project" value="UniProtKB-KW"/>
</dbReference>
<sequence>MAGHHHQGYNMEDHDEGHTNFEMDELRRQLQELQQRLEQYENQGRGARHHDSESDNENSFHRAHSHSSSGSTPPHPCFLRNSRPSFDMKFKQRELSVEEYTAEFDHLMIRYDVVEQEKQMIARYLSGLHVEISDVVQLQPYWTYNDICKLAMKVEKQLKEKPAAKPIPNNEATSGSNRLITSNTSRKCFKCQGFGHIVSDCPNRKMVSLMEEDMEMEDKDDFSPETNEHVVVEEEITYANRGEALVVQRSLKVTYVEDEWLRNNIFHTRCTSHGKVCNVIIDGGSCENVMKVTMVEKLKLKIEDHPEPYKLQWLCEGNEVKGRERTNSNSPSLIPFLKEFSDVFLGEIPHGLPPMRDMQHYINLVPRSMLPNKPTYRLNPMEHEELQRQVKELIEKGHVRESMSPCVVPALLVPKKDGSWRYVVLAEGIKMDPSKIKAIISWPVPKSLHDIRSFHGLASFYRRFIRSFSSIIAPITECLKGGKFQWNEEAQKSFELIKKKVTKAQVLILPDFSKPFEVDCDASGVGINDVLSQEVADALSRRHSLLSTMEVQVLGFEVLKELYKNDPDFGNVWESCSKDSFNRFLVQECFLFKNNRLCTPQCSLRRASIQEVHGGGLAGHFGRDKTLALVQENFFWPKLAHDVECFVKSCRICQIAKSHSKNTEIVKLHGVPKTITSDRDSKFISPFWRTFWRKLGTTLQFSSSCHPQTDGQTDVVNRSLGNLLRSFVGKNIRQWDLLLAQAEFAYNRSPSQTTSHSPFEAVYGLNPIGPLEIAPLPVTKHFSGDAEEQAKEIKKLHEQIQGRILKKNEKVLQRIGENAYKIELLGDYGVSATFNVSDLSPYYEDQEDQVDLGASLHQPGETDTSVSNKANMALKPNFGVPKPNK</sequence>
<feature type="region of interest" description="Disordered" evidence="5">
    <location>
        <begin position="852"/>
        <end position="885"/>
    </location>
</feature>
<feature type="compositionally biased region" description="Polar residues" evidence="5">
    <location>
        <begin position="861"/>
        <end position="870"/>
    </location>
</feature>
<keyword evidence="1" id="KW-0645">Protease</keyword>
<dbReference type="Pfam" id="PF17919">
    <property type="entry name" value="RT_RNaseH_2"/>
    <property type="match status" value="1"/>
</dbReference>
<keyword evidence="4" id="KW-0863">Zinc-finger</keyword>
<evidence type="ECO:0000256" key="3">
    <source>
        <dbReference type="ARBA" id="ARBA00023125"/>
    </source>
</evidence>
<dbReference type="InterPro" id="IPR043502">
    <property type="entry name" value="DNA/RNA_pol_sf"/>
</dbReference>
<evidence type="ECO:0000256" key="5">
    <source>
        <dbReference type="SAM" id="MobiDB-lite"/>
    </source>
</evidence>
<evidence type="ECO:0000259" key="7">
    <source>
        <dbReference type="PROSITE" id="PS50994"/>
    </source>
</evidence>
<keyword evidence="4" id="KW-0862">Zinc</keyword>
<dbReference type="Pfam" id="PF00098">
    <property type="entry name" value="zf-CCHC"/>
    <property type="match status" value="1"/>
</dbReference>
<dbReference type="GO" id="GO:0003677">
    <property type="term" value="F:DNA binding"/>
    <property type="evidence" value="ECO:0007669"/>
    <property type="project" value="UniProtKB-KW"/>
</dbReference>
<dbReference type="GO" id="GO:0006508">
    <property type="term" value="P:proteolysis"/>
    <property type="evidence" value="ECO:0007669"/>
    <property type="project" value="UniProtKB-KW"/>
</dbReference>
<dbReference type="EMBL" id="OIVN01003146">
    <property type="protein sequence ID" value="SPD09108.1"/>
    <property type="molecule type" value="Genomic_DNA"/>
</dbReference>
<dbReference type="InterPro" id="IPR036397">
    <property type="entry name" value="RNaseH_sf"/>
</dbReference>
<dbReference type="SMART" id="SM00343">
    <property type="entry name" value="ZnF_C2HC"/>
    <property type="match status" value="1"/>
</dbReference>
<feature type="domain" description="CCHC-type" evidence="6">
    <location>
        <begin position="186"/>
        <end position="203"/>
    </location>
</feature>
<feature type="region of interest" description="Disordered" evidence="5">
    <location>
        <begin position="41"/>
        <end position="79"/>
    </location>
</feature>
<dbReference type="InterPro" id="IPR041588">
    <property type="entry name" value="Integrase_H2C2"/>
</dbReference>
<dbReference type="SUPFAM" id="SSF57756">
    <property type="entry name" value="Retrovirus zinc finger-like domains"/>
    <property type="match status" value="1"/>
</dbReference>
<dbReference type="PROSITE" id="PS50158">
    <property type="entry name" value="ZF_CCHC"/>
    <property type="match status" value="1"/>
</dbReference>
<evidence type="ECO:0008006" key="9">
    <source>
        <dbReference type="Google" id="ProtNLM"/>
    </source>
</evidence>
<dbReference type="InterPro" id="IPR041577">
    <property type="entry name" value="RT_RNaseH_2"/>
</dbReference>
<dbReference type="FunFam" id="3.30.70.270:FF:000020">
    <property type="entry name" value="Transposon Tf2-6 polyprotein-like Protein"/>
    <property type="match status" value="1"/>
</dbReference>
<dbReference type="Gene3D" id="3.30.420.10">
    <property type="entry name" value="Ribonuclease H-like superfamily/Ribonuclease H"/>
    <property type="match status" value="1"/>
</dbReference>
<protein>
    <recommendedName>
        <fullName evidence="9">CCHC-type domain-containing protein</fullName>
    </recommendedName>
</protein>
<dbReference type="Gene3D" id="3.10.10.10">
    <property type="entry name" value="HIV Type 1 Reverse Transcriptase, subunit A, domain 1"/>
    <property type="match status" value="1"/>
</dbReference>
<evidence type="ECO:0000256" key="1">
    <source>
        <dbReference type="ARBA" id="ARBA00022670"/>
    </source>
</evidence>
<organism evidence="8">
    <name type="scientific">Fagus sylvatica</name>
    <name type="common">Beechnut</name>
    <dbReference type="NCBI Taxonomy" id="28930"/>
    <lineage>
        <taxon>Eukaryota</taxon>
        <taxon>Viridiplantae</taxon>
        <taxon>Streptophyta</taxon>
        <taxon>Embryophyta</taxon>
        <taxon>Tracheophyta</taxon>
        <taxon>Spermatophyta</taxon>
        <taxon>Magnoliopsida</taxon>
        <taxon>eudicotyledons</taxon>
        <taxon>Gunneridae</taxon>
        <taxon>Pentapetalae</taxon>
        <taxon>rosids</taxon>
        <taxon>fabids</taxon>
        <taxon>Fagales</taxon>
        <taxon>Fagaceae</taxon>
        <taxon>Fagus</taxon>
    </lineage>
</organism>
<dbReference type="SUPFAM" id="SSF56672">
    <property type="entry name" value="DNA/RNA polymerases"/>
    <property type="match status" value="1"/>
</dbReference>
<dbReference type="GO" id="GO:0008270">
    <property type="term" value="F:zinc ion binding"/>
    <property type="evidence" value="ECO:0007669"/>
    <property type="project" value="UniProtKB-KW"/>
</dbReference>
<dbReference type="InterPro" id="IPR001584">
    <property type="entry name" value="Integrase_cat-core"/>
</dbReference>
<dbReference type="PANTHER" id="PTHR35046">
    <property type="entry name" value="ZINC KNUCKLE (CCHC-TYPE) FAMILY PROTEIN"/>
    <property type="match status" value="1"/>
</dbReference>
<dbReference type="InterPro" id="IPR043128">
    <property type="entry name" value="Rev_trsase/Diguanyl_cyclase"/>
</dbReference>
<evidence type="ECO:0000259" key="6">
    <source>
        <dbReference type="PROSITE" id="PS50158"/>
    </source>
</evidence>
<dbReference type="InterPro" id="IPR012337">
    <property type="entry name" value="RNaseH-like_sf"/>
</dbReference>
<keyword evidence="3" id="KW-0238">DNA-binding</keyword>
<reference evidence="8" key="1">
    <citation type="submission" date="2018-02" db="EMBL/GenBank/DDBJ databases">
        <authorList>
            <person name="Cohen D.B."/>
            <person name="Kent A.D."/>
        </authorList>
    </citation>
    <scope>NUCLEOTIDE SEQUENCE</scope>
</reference>
<dbReference type="Gene3D" id="4.10.60.10">
    <property type="entry name" value="Zinc finger, CCHC-type"/>
    <property type="match status" value="1"/>
</dbReference>
<evidence type="ECO:0000256" key="2">
    <source>
        <dbReference type="ARBA" id="ARBA00022750"/>
    </source>
</evidence>
<feature type="domain" description="Integrase catalytic" evidence="7">
    <location>
        <begin position="665"/>
        <end position="766"/>
    </location>
</feature>
<dbReference type="PANTHER" id="PTHR35046:SF21">
    <property type="entry name" value="RETROTRANSPOSON GAG DOMAIN-CONTAINING PROTEIN-RELATED"/>
    <property type="match status" value="1"/>
</dbReference>
<dbReference type="Pfam" id="PF17921">
    <property type="entry name" value="Integrase_H2C2"/>
    <property type="match status" value="1"/>
</dbReference>
<proteinExistence type="predicted"/>
<dbReference type="InterPro" id="IPR036875">
    <property type="entry name" value="Znf_CCHC_sf"/>
</dbReference>
<evidence type="ECO:0000256" key="4">
    <source>
        <dbReference type="PROSITE-ProRule" id="PRU00047"/>
    </source>
</evidence>
<accession>A0A2N9HB39</accession>
<keyword evidence="2" id="KW-0064">Aspartyl protease</keyword>
<keyword evidence="4" id="KW-0479">Metal-binding</keyword>
<dbReference type="InterPro" id="IPR001878">
    <property type="entry name" value="Znf_CCHC"/>
</dbReference>
<dbReference type="PROSITE" id="PS50994">
    <property type="entry name" value="INTEGRASE"/>
    <property type="match status" value="1"/>
</dbReference>
<dbReference type="Gene3D" id="1.10.340.70">
    <property type="match status" value="1"/>
</dbReference>